<reference evidence="2 3" key="1">
    <citation type="submission" date="2019-04" db="EMBL/GenBank/DDBJ databases">
        <authorList>
            <person name="Feng G."/>
            <person name="Zhang J."/>
            <person name="Zhu H."/>
        </authorList>
    </citation>
    <scope>NUCLEOTIDE SEQUENCE [LARGE SCALE GENOMIC DNA]</scope>
    <source>
        <strain evidence="2 3">JCM 17223</strain>
    </source>
</reference>
<evidence type="ECO:0000313" key="2">
    <source>
        <dbReference type="EMBL" id="TGE18657.1"/>
    </source>
</evidence>
<dbReference type="EMBL" id="SRLD01000006">
    <property type="protein sequence ID" value="TGE18657.1"/>
    <property type="molecule type" value="Genomic_DNA"/>
</dbReference>
<feature type="chain" id="PRO_5021329811" evidence="1">
    <location>
        <begin position="19"/>
        <end position="161"/>
    </location>
</feature>
<evidence type="ECO:0000256" key="1">
    <source>
        <dbReference type="SAM" id="SignalP"/>
    </source>
</evidence>
<dbReference type="OrthoDB" id="4301792at2"/>
<protein>
    <submittedName>
        <fullName evidence="2">Uncharacterized protein</fullName>
    </submittedName>
</protein>
<name>A0A4Z0PNK4_9BACT</name>
<feature type="signal peptide" evidence="1">
    <location>
        <begin position="1"/>
        <end position="18"/>
    </location>
</feature>
<gene>
    <name evidence="2" type="ORF">E5J99_04955</name>
</gene>
<comment type="caution">
    <text evidence="2">The sequence shown here is derived from an EMBL/GenBank/DDBJ whole genome shotgun (WGS) entry which is preliminary data.</text>
</comment>
<accession>A0A4Z0PNK4</accession>
<dbReference type="AlphaFoldDB" id="A0A4Z0PNK4"/>
<keyword evidence="1" id="KW-0732">Signal</keyword>
<proteinExistence type="predicted"/>
<dbReference type="RefSeq" id="WP_135496616.1">
    <property type="nucleotide sequence ID" value="NZ_SRLD01000006.1"/>
</dbReference>
<sequence>MKFLLLLLALLTAGTGHAQSAGEIVHGNEYHGVIFSAALKLQPEDTVRRWTPTAADIQRLEQDLIGFMHKQPKKSLVNHATQGPSIRQHLGQYTRQYAGYISPKGERIIYVNCVWDVDNDPFAKDWPSRFIQVFDGGSSYWHIHYNVAKRKFLALAINGVA</sequence>
<organism evidence="2 3">
    <name type="scientific">Hymenobacter elongatus</name>
    <dbReference type="NCBI Taxonomy" id="877208"/>
    <lineage>
        <taxon>Bacteria</taxon>
        <taxon>Pseudomonadati</taxon>
        <taxon>Bacteroidota</taxon>
        <taxon>Cytophagia</taxon>
        <taxon>Cytophagales</taxon>
        <taxon>Hymenobacteraceae</taxon>
        <taxon>Hymenobacter</taxon>
    </lineage>
</organism>
<keyword evidence="3" id="KW-1185">Reference proteome</keyword>
<dbReference type="Proteomes" id="UP000297739">
    <property type="component" value="Unassembled WGS sequence"/>
</dbReference>
<evidence type="ECO:0000313" key="3">
    <source>
        <dbReference type="Proteomes" id="UP000297739"/>
    </source>
</evidence>